<dbReference type="EMBL" id="CP001684">
    <property type="protein sequence ID" value="ACV23312.1"/>
    <property type="molecule type" value="Genomic_DNA"/>
</dbReference>
<keyword evidence="3" id="KW-1185">Reference proteome</keyword>
<dbReference type="InterPro" id="IPR000415">
    <property type="entry name" value="Nitroreductase-like"/>
</dbReference>
<dbReference type="GO" id="GO:0016491">
    <property type="term" value="F:oxidoreductase activity"/>
    <property type="evidence" value="ECO:0007669"/>
    <property type="project" value="InterPro"/>
</dbReference>
<gene>
    <name evidence="2" type="ordered locus">Shel_23020</name>
</gene>
<reference evidence="2 3" key="1">
    <citation type="journal article" date="2009" name="Stand. Genomic Sci.">
        <title>Complete genome sequence of Slackia heliotrinireducens type strain (RHS 1).</title>
        <authorList>
            <person name="Pukall R."/>
            <person name="Lapidus A."/>
            <person name="Nolan M."/>
            <person name="Copeland A."/>
            <person name="Glavina Del Rio T."/>
            <person name="Lucas S."/>
            <person name="Chen F."/>
            <person name="Tice H."/>
            <person name="Cheng J.F."/>
            <person name="Chertkov O."/>
            <person name="Bruce D."/>
            <person name="Goodwin L."/>
            <person name="Kuske C."/>
            <person name="Brettin T."/>
            <person name="Detter J.C."/>
            <person name="Han C."/>
            <person name="Pitluck S."/>
            <person name="Pati A."/>
            <person name="Mavrommatis K."/>
            <person name="Ivanova N."/>
            <person name="Ovchinnikova G."/>
            <person name="Chen A."/>
            <person name="Palaniappan K."/>
            <person name="Schneider S."/>
            <person name="Rohde M."/>
            <person name="Chain P."/>
            <person name="D'haeseleer P."/>
            <person name="Goker M."/>
            <person name="Bristow J."/>
            <person name="Eisen J.A."/>
            <person name="Markowitz V."/>
            <person name="Kyrpides N.C."/>
            <person name="Klenk H.P."/>
            <person name="Hugenholtz P."/>
        </authorList>
    </citation>
    <scope>NUCLEOTIDE SEQUENCE [LARGE SCALE GENOMIC DNA]</scope>
    <source>
        <strain evidence="3">ATCC 29202 / DSM 20476 / NCTC 11029 / RHS 1</strain>
    </source>
</reference>
<proteinExistence type="predicted"/>
<organism evidence="2 3">
    <name type="scientific">Slackia heliotrinireducens (strain ATCC 29202 / DSM 20476 / NCTC 11029 / RHS 1)</name>
    <name type="common">Peptococcus heliotrinreducens</name>
    <dbReference type="NCBI Taxonomy" id="471855"/>
    <lineage>
        <taxon>Bacteria</taxon>
        <taxon>Bacillati</taxon>
        <taxon>Actinomycetota</taxon>
        <taxon>Coriobacteriia</taxon>
        <taxon>Eggerthellales</taxon>
        <taxon>Eggerthellaceae</taxon>
        <taxon>Slackia</taxon>
    </lineage>
</organism>
<name>C7N190_SLAHD</name>
<dbReference type="RefSeq" id="WP_012799412.1">
    <property type="nucleotide sequence ID" value="NC_013165.1"/>
</dbReference>
<dbReference type="SUPFAM" id="SSF55469">
    <property type="entry name" value="FMN-dependent nitroreductase-like"/>
    <property type="match status" value="1"/>
</dbReference>
<dbReference type="KEGG" id="shi:Shel_23020"/>
<accession>C7N190</accession>
<evidence type="ECO:0000313" key="2">
    <source>
        <dbReference type="EMBL" id="ACV23312.1"/>
    </source>
</evidence>
<dbReference type="Gene3D" id="3.40.109.30">
    <property type="entry name" value="putative nitroreductase (tm1586), domain 2"/>
    <property type="match status" value="1"/>
</dbReference>
<dbReference type="eggNOG" id="COG0778">
    <property type="taxonomic scope" value="Bacteria"/>
</dbReference>
<evidence type="ECO:0000313" key="3">
    <source>
        <dbReference type="Proteomes" id="UP000002026"/>
    </source>
</evidence>
<dbReference type="Pfam" id="PF14512">
    <property type="entry name" value="TM1586_NiRdase"/>
    <property type="match status" value="1"/>
</dbReference>
<evidence type="ECO:0000259" key="1">
    <source>
        <dbReference type="Pfam" id="PF14512"/>
    </source>
</evidence>
<dbReference type="InterPro" id="IPR029478">
    <property type="entry name" value="TM1586_NiRdase"/>
</dbReference>
<dbReference type="Gene3D" id="3.40.109.10">
    <property type="entry name" value="NADH Oxidase"/>
    <property type="match status" value="1"/>
</dbReference>
<dbReference type="HOGENOM" id="CLU_070562_2_0_11"/>
<dbReference type="AlphaFoldDB" id="C7N190"/>
<sequence>MKTMEAIEERFSCRAYSDKSIPDAVIQALQNEIQVINDDNDLNFQLYGALEDGSPAFSLSQQMFAGTAPWFAALVGPDTDLGKEQVGYFGECLVLLATQLGLGTCWVAGTFDRSAAKFEAREGDVLHDIIPLGYAAEKTPLKQRTVRAALRKRDKKPGAMLKGVNWDDAPAWIKDAIESVILGPSAVNEQPVVFEIDADGVVRATVPTIKSGLELTDLGIAKLHFQLAAGNSGIAGAWEWGDGGRFLLA</sequence>
<protein>
    <submittedName>
        <fullName evidence="2">Nitroreductase family protein</fullName>
    </submittedName>
</protein>
<feature type="domain" description="Putative nitroreductase TM1586" evidence="1">
    <location>
        <begin position="3"/>
        <end position="229"/>
    </location>
</feature>
<dbReference type="STRING" id="471855.Shel_23020"/>
<dbReference type="Proteomes" id="UP000002026">
    <property type="component" value="Chromosome"/>
</dbReference>